<comment type="caution">
    <text evidence="1">The sequence shown here is derived from an EMBL/GenBank/DDBJ whole genome shotgun (WGS) entry which is preliminary data.</text>
</comment>
<name>A0ACB0XX82_MELEN</name>
<dbReference type="EMBL" id="CAVMJV010000004">
    <property type="protein sequence ID" value="CAK5022366.1"/>
    <property type="molecule type" value="Genomic_DNA"/>
</dbReference>
<sequence>MLTPTKSIKSECSELGSFEVLVTLKILADETGKELWQEICLMTERETIGKMVKIAQEKFMPAEYLKKNLKLRNVTVFSTRFGLEVSVAPDGQATDGAKYTANFLNSTDLVEHTEDPRSSSSKYQKLPLDKIKNLADVDKQYSEKMDLLMKTERDLLKANKQKKTALIDLEQAEKDLKEKLEATKDGQRILDKQAKDVELAREEKKRLISDIIQLERGKKDLDAEIKSLNEKMTKKTKEIDKLNKDLEKLEKKQKGMQHQMEVYKNELDIELDGMNKLNSTKDKTNSEIENLKTEKQKYKKSVDELKKSEKECRQRLENLQEEEKNFYLMLNELKEQIQVEKLQLEDKQVQQENNFGQNFDQNNNNFGQLNQEGFNSQNNQNFQSQQIDCGGEQGGEGRDEFVKEAESSLQSIPRSVSKAFTVQCMYFNASGNCWKGDKCTFIHDLNLVRGRSRARDFDRDYNRPGSAISPDFKRERREAVEKFSREREDQNASSSSYFGQNYMQDRKVYIENEQFNMNPEPGELFSYVDNGPIFGAQGWAPPPAVLNGPPPQISPDAIQPLNPLPNSVNNDSYGNNQQKYDSPVRRAPLRRARPPSRKRSRGGSSINKRLIGRNYGNNNYNNINGKSYVLDNKQKGGRQMRKDERSSNNKNLSKRYNVSPLRENTKTSSSSGTYGTRPHSIESSIMNRITIDEPPSVGKVSSIHSRLSFENP</sequence>
<proteinExistence type="predicted"/>
<reference evidence="1" key="1">
    <citation type="submission" date="2023-11" db="EMBL/GenBank/DDBJ databases">
        <authorList>
            <person name="Poullet M."/>
        </authorList>
    </citation>
    <scope>NUCLEOTIDE SEQUENCE</scope>
    <source>
        <strain evidence="1">E1834</strain>
    </source>
</reference>
<organism evidence="1 2">
    <name type="scientific">Meloidogyne enterolobii</name>
    <name type="common">Root-knot nematode worm</name>
    <name type="synonym">Meloidogyne mayaguensis</name>
    <dbReference type="NCBI Taxonomy" id="390850"/>
    <lineage>
        <taxon>Eukaryota</taxon>
        <taxon>Metazoa</taxon>
        <taxon>Ecdysozoa</taxon>
        <taxon>Nematoda</taxon>
        <taxon>Chromadorea</taxon>
        <taxon>Rhabditida</taxon>
        <taxon>Tylenchina</taxon>
        <taxon>Tylenchomorpha</taxon>
        <taxon>Tylenchoidea</taxon>
        <taxon>Meloidogynidae</taxon>
        <taxon>Meloidogyninae</taxon>
        <taxon>Meloidogyne</taxon>
    </lineage>
</organism>
<evidence type="ECO:0000313" key="2">
    <source>
        <dbReference type="Proteomes" id="UP001497535"/>
    </source>
</evidence>
<protein>
    <submittedName>
        <fullName evidence="1">Uncharacterized protein</fullName>
    </submittedName>
</protein>
<evidence type="ECO:0000313" key="1">
    <source>
        <dbReference type="EMBL" id="CAK5022366.1"/>
    </source>
</evidence>
<dbReference type="Proteomes" id="UP001497535">
    <property type="component" value="Unassembled WGS sequence"/>
</dbReference>
<keyword evidence="2" id="KW-1185">Reference proteome</keyword>
<gene>
    <name evidence="1" type="ORF">MENTE1834_LOCUS4885</name>
</gene>
<accession>A0ACB0XX82</accession>